<proteinExistence type="predicted"/>
<gene>
    <name evidence="2" type="ORF">BTJ39_11160</name>
</gene>
<dbReference type="STRING" id="1926881.BTJ39_11160"/>
<feature type="region of interest" description="Disordered" evidence="1">
    <location>
        <begin position="21"/>
        <end position="42"/>
    </location>
</feature>
<evidence type="ECO:0000256" key="1">
    <source>
        <dbReference type="SAM" id="MobiDB-lite"/>
    </source>
</evidence>
<name>A0A1S8YM45_9GAMM</name>
<organism evidence="2 3">
    <name type="scientific">Izhakiella australiensis</name>
    <dbReference type="NCBI Taxonomy" id="1926881"/>
    <lineage>
        <taxon>Bacteria</taxon>
        <taxon>Pseudomonadati</taxon>
        <taxon>Pseudomonadota</taxon>
        <taxon>Gammaproteobacteria</taxon>
        <taxon>Enterobacterales</taxon>
        <taxon>Erwiniaceae</taxon>
        <taxon>Izhakiella</taxon>
    </lineage>
</organism>
<dbReference type="EMBL" id="MRUL01000006">
    <property type="protein sequence ID" value="OON39988.1"/>
    <property type="molecule type" value="Genomic_DNA"/>
</dbReference>
<dbReference type="AlphaFoldDB" id="A0A1S8YM45"/>
<keyword evidence="3" id="KW-1185">Reference proteome</keyword>
<accession>A0A1S8YM45</accession>
<evidence type="ECO:0000313" key="2">
    <source>
        <dbReference type="EMBL" id="OON39988.1"/>
    </source>
</evidence>
<evidence type="ECO:0000313" key="3">
    <source>
        <dbReference type="Proteomes" id="UP000190667"/>
    </source>
</evidence>
<protein>
    <submittedName>
        <fullName evidence="2">Uncharacterized protein</fullName>
    </submittedName>
</protein>
<dbReference type="Proteomes" id="UP000190667">
    <property type="component" value="Unassembled WGS sequence"/>
</dbReference>
<comment type="caution">
    <text evidence="2">The sequence shown here is derived from an EMBL/GenBank/DDBJ whole genome shotgun (WGS) entry which is preliminary data.</text>
</comment>
<sequence length="62" mass="7060">MFGYQVVAFLLRNAEGDAERRDIPFSGCHPGNQSGNKREMTGLVDWRRWKHSGAARQKIAEL</sequence>
<reference evidence="2 3" key="1">
    <citation type="submission" date="2016-12" db="EMBL/GenBank/DDBJ databases">
        <title>Izhakiella australiana sp. nov. of genus Izhakiella isolated from Australian desert.</title>
        <authorList>
            <person name="Ji M."/>
        </authorList>
    </citation>
    <scope>NUCLEOTIDE SEQUENCE [LARGE SCALE GENOMIC DNA]</scope>
    <source>
        <strain evidence="2 3">D4N98</strain>
    </source>
</reference>